<protein>
    <submittedName>
        <fullName evidence="1">FXSXX-COOH protein</fullName>
    </submittedName>
</protein>
<reference evidence="1 2" key="1">
    <citation type="submission" date="2020-08" db="EMBL/GenBank/DDBJ databases">
        <title>Genomic Encyclopedia of Type Strains, Phase III (KMG-III): the genomes of soil and plant-associated and newly described type strains.</title>
        <authorList>
            <person name="Whitman W."/>
        </authorList>
    </citation>
    <scope>NUCLEOTIDE SEQUENCE [LARGE SCALE GENOMIC DNA]</scope>
    <source>
        <strain evidence="1 2">CECT 8712</strain>
    </source>
</reference>
<dbReference type="Proteomes" id="UP000536604">
    <property type="component" value="Unassembled WGS sequence"/>
</dbReference>
<accession>A0A841IPQ0</accession>
<dbReference type="AlphaFoldDB" id="A0A841IPQ0"/>
<comment type="caution">
    <text evidence="1">The sequence shown here is derived from an EMBL/GenBank/DDBJ whole genome shotgun (WGS) entry which is preliminary data.</text>
</comment>
<evidence type="ECO:0000313" key="1">
    <source>
        <dbReference type="EMBL" id="MBB6120160.1"/>
    </source>
</evidence>
<dbReference type="RefSeq" id="WP_184290893.1">
    <property type="nucleotide sequence ID" value="NZ_JACHJO010000005.1"/>
</dbReference>
<sequence length="58" mass="6084">MRTQEFSEGLAFVSLDGLSLRELGGLGESVVASALRSVLDPEIADDEAVAAFINEGDD</sequence>
<evidence type="ECO:0000313" key="2">
    <source>
        <dbReference type="Proteomes" id="UP000536604"/>
    </source>
</evidence>
<proteinExistence type="predicted"/>
<gene>
    <name evidence="1" type="ORF">FHS13_002111</name>
</gene>
<name>A0A841IPQ0_9ACTN</name>
<dbReference type="EMBL" id="JACHJO010000005">
    <property type="protein sequence ID" value="MBB6120160.1"/>
    <property type="molecule type" value="Genomic_DNA"/>
</dbReference>
<keyword evidence="2" id="KW-1185">Reference proteome</keyword>
<organism evidence="1 2">
    <name type="scientific">Nocardiopsis algeriensis</name>
    <dbReference type="NCBI Taxonomy" id="1478215"/>
    <lineage>
        <taxon>Bacteria</taxon>
        <taxon>Bacillati</taxon>
        <taxon>Actinomycetota</taxon>
        <taxon>Actinomycetes</taxon>
        <taxon>Streptosporangiales</taxon>
        <taxon>Nocardiopsidaceae</taxon>
        <taxon>Nocardiopsis</taxon>
    </lineage>
</organism>